<evidence type="ECO:0000313" key="2">
    <source>
        <dbReference type="Proteomes" id="UP000006860"/>
    </source>
</evidence>
<dbReference type="Proteomes" id="UP000006860">
    <property type="component" value="Chromosome"/>
</dbReference>
<dbReference type="KEGG" id="pbs:Plabr_1864"/>
<dbReference type="HOGENOM" id="CLU_1634138_0_0_0"/>
<organism evidence="1 2">
    <name type="scientific">Rubinisphaera brasiliensis (strain ATCC 49424 / DSM 5305 / JCM 21570 / IAM 15109 / NBRC 103401 / IFAM 1448)</name>
    <name type="common">Planctomyces brasiliensis</name>
    <dbReference type="NCBI Taxonomy" id="756272"/>
    <lineage>
        <taxon>Bacteria</taxon>
        <taxon>Pseudomonadati</taxon>
        <taxon>Planctomycetota</taxon>
        <taxon>Planctomycetia</taxon>
        <taxon>Planctomycetales</taxon>
        <taxon>Planctomycetaceae</taxon>
        <taxon>Rubinisphaera</taxon>
    </lineage>
</organism>
<dbReference type="EMBL" id="CP002546">
    <property type="protein sequence ID" value="ADY59474.1"/>
    <property type="molecule type" value="Genomic_DNA"/>
</dbReference>
<dbReference type="AlphaFoldDB" id="F0SGY9"/>
<evidence type="ECO:0000313" key="1">
    <source>
        <dbReference type="EMBL" id="ADY59474.1"/>
    </source>
</evidence>
<keyword evidence="2" id="KW-1185">Reference proteome</keyword>
<accession>F0SGY9</accession>
<proteinExistence type="predicted"/>
<gene>
    <name evidence="1" type="ordered locus">Plabr_1864</name>
</gene>
<dbReference type="RefSeq" id="WP_013628201.1">
    <property type="nucleotide sequence ID" value="NC_015174.1"/>
</dbReference>
<reference evidence="2" key="1">
    <citation type="submission" date="2011-02" db="EMBL/GenBank/DDBJ databases">
        <title>The complete genome of Planctomyces brasiliensis DSM 5305.</title>
        <authorList>
            <person name="Lucas S."/>
            <person name="Copeland A."/>
            <person name="Lapidus A."/>
            <person name="Bruce D."/>
            <person name="Goodwin L."/>
            <person name="Pitluck S."/>
            <person name="Kyrpides N."/>
            <person name="Mavromatis K."/>
            <person name="Pagani I."/>
            <person name="Ivanova N."/>
            <person name="Ovchinnikova G."/>
            <person name="Lu M."/>
            <person name="Detter J.C."/>
            <person name="Han C."/>
            <person name="Land M."/>
            <person name="Hauser L."/>
            <person name="Markowitz V."/>
            <person name="Cheng J.-F."/>
            <person name="Hugenholtz P."/>
            <person name="Woyke T."/>
            <person name="Wu D."/>
            <person name="Tindall B."/>
            <person name="Pomrenke H.G."/>
            <person name="Brambilla E."/>
            <person name="Klenk H.-P."/>
            <person name="Eisen J.A."/>
        </authorList>
    </citation>
    <scope>NUCLEOTIDE SEQUENCE [LARGE SCALE GENOMIC DNA]</scope>
    <source>
        <strain evidence="2">ATCC 49424 / DSM 5305 / JCM 21570 / NBRC 103401 / IFAM 1448</strain>
    </source>
</reference>
<sequence>MKRELGYAWRLTQPTHLNDTLEMVVSSLPLTLLLRVVVSALVIEVLLSLRNGFPDALKNRTRLSHQEFHKQYFSRTGITENDTCHVLQCLRRAFGKESECFRPADNIAEIYPDIDMADVYFVIGIPIPMREGRSDFAGLGSESPPLTVRQLIDEYAHHRLRA</sequence>
<protein>
    <submittedName>
        <fullName evidence="1">Uncharacterized protein</fullName>
    </submittedName>
</protein>
<name>F0SGY9_RUBBR</name>